<reference evidence="3 4" key="1">
    <citation type="submission" date="2016-10" db="EMBL/GenBank/DDBJ databases">
        <authorList>
            <person name="de Groot N.N."/>
        </authorList>
    </citation>
    <scope>NUCLEOTIDE SEQUENCE [LARGE SCALE GENOMIC DNA]</scope>
    <source>
        <strain evidence="3 4">DSM 10495</strain>
    </source>
</reference>
<feature type="domain" description="Excalibur calcium-binding" evidence="2">
    <location>
        <begin position="231"/>
        <end position="267"/>
    </location>
</feature>
<dbReference type="PROSITE" id="PS51257">
    <property type="entry name" value="PROKAR_LIPOPROTEIN"/>
    <property type="match status" value="1"/>
</dbReference>
<feature type="region of interest" description="Disordered" evidence="1">
    <location>
        <begin position="190"/>
        <end position="229"/>
    </location>
</feature>
<dbReference type="EMBL" id="FNSN01000003">
    <property type="protein sequence ID" value="SEB80104.1"/>
    <property type="molecule type" value="Genomic_DNA"/>
</dbReference>
<dbReference type="AlphaFoldDB" id="A0A1H4MBI2"/>
<evidence type="ECO:0000259" key="2">
    <source>
        <dbReference type="SMART" id="SM00894"/>
    </source>
</evidence>
<evidence type="ECO:0000256" key="1">
    <source>
        <dbReference type="SAM" id="MobiDB-lite"/>
    </source>
</evidence>
<feature type="compositionally biased region" description="Low complexity" evidence="1">
    <location>
        <begin position="190"/>
        <end position="200"/>
    </location>
</feature>
<feature type="region of interest" description="Disordered" evidence="1">
    <location>
        <begin position="40"/>
        <end position="64"/>
    </location>
</feature>
<protein>
    <submittedName>
        <fullName evidence="3">Excalibur calcium-binding domain-containing protein</fullName>
    </submittedName>
</protein>
<dbReference type="InterPro" id="IPR008613">
    <property type="entry name" value="Excalibur_Ca-bd_domain"/>
</dbReference>
<accession>A0A1H4MBI2</accession>
<dbReference type="Pfam" id="PF05901">
    <property type="entry name" value="Excalibur"/>
    <property type="match status" value="1"/>
</dbReference>
<feature type="compositionally biased region" description="Low complexity" evidence="1">
    <location>
        <begin position="40"/>
        <end position="58"/>
    </location>
</feature>
<gene>
    <name evidence="3" type="ORF">SAMN04489745_1284</name>
</gene>
<name>A0A1H4MBI2_9MICC</name>
<sequence>MVNFRAQYQGAFRRTGGAARAAAFLVGAAVLLTGCSGTVSTTGRSTSSSSGAPTASCPSPEPTVTVTATAGVEPSSAATESESTAPCPTATETVTVALHRSGETCARSGDTYLAVEPALLCFRDKAGKALWMTAAQVRQTQVEIAKAKAAADVARKKAQQKAQEAARQKAAAAELQKAAAAAAAQQAAAEAQKAQAPAEQTPRRFVPEAPQNPPAPEAPAVPAAPDPGSVYYPNCAAARAAGAAPIYAGQPGYRPKLDRDGDGVACE</sequence>
<keyword evidence="4" id="KW-1185">Reference proteome</keyword>
<dbReference type="SMART" id="SM00894">
    <property type="entry name" value="Excalibur"/>
    <property type="match status" value="1"/>
</dbReference>
<dbReference type="Proteomes" id="UP000182652">
    <property type="component" value="Unassembled WGS sequence"/>
</dbReference>
<organism evidence="3 4">
    <name type="scientific">Arthrobacter woluwensis</name>
    <dbReference type="NCBI Taxonomy" id="156980"/>
    <lineage>
        <taxon>Bacteria</taxon>
        <taxon>Bacillati</taxon>
        <taxon>Actinomycetota</taxon>
        <taxon>Actinomycetes</taxon>
        <taxon>Micrococcales</taxon>
        <taxon>Micrococcaceae</taxon>
        <taxon>Arthrobacter</taxon>
    </lineage>
</organism>
<evidence type="ECO:0000313" key="4">
    <source>
        <dbReference type="Proteomes" id="UP000182652"/>
    </source>
</evidence>
<feature type="region of interest" description="Disordered" evidence="1">
    <location>
        <begin position="247"/>
        <end position="267"/>
    </location>
</feature>
<dbReference type="STRING" id="156980.SAMN04489745_1284"/>
<feature type="compositionally biased region" description="Basic and acidic residues" evidence="1">
    <location>
        <begin position="255"/>
        <end position="267"/>
    </location>
</feature>
<feature type="compositionally biased region" description="Pro residues" evidence="1">
    <location>
        <begin position="210"/>
        <end position="225"/>
    </location>
</feature>
<evidence type="ECO:0000313" key="3">
    <source>
        <dbReference type="EMBL" id="SEB80104.1"/>
    </source>
</evidence>
<proteinExistence type="predicted"/>